<dbReference type="CDD" id="cd08422">
    <property type="entry name" value="PBP2_CrgA_like"/>
    <property type="match status" value="1"/>
</dbReference>
<dbReference type="Gene3D" id="1.10.10.10">
    <property type="entry name" value="Winged helix-like DNA-binding domain superfamily/Winged helix DNA-binding domain"/>
    <property type="match status" value="1"/>
</dbReference>
<dbReference type="Proteomes" id="UP001141619">
    <property type="component" value="Unassembled WGS sequence"/>
</dbReference>
<comment type="caution">
    <text evidence="6">The sequence shown here is derived from an EMBL/GenBank/DDBJ whole genome shotgun (WGS) entry which is preliminary data.</text>
</comment>
<keyword evidence="4" id="KW-0804">Transcription</keyword>
<sequence>MDWDKLRIFHTVAETGSFTHAGDRLNLSQSAVSRQIRALEDELNVALFHRHARGLTLTQEGELLFQTAEDVTTRIRRTEKNLQEGLETPQGELKITTTLSFGSTWLTHNIREFLELYPEIDVQLLLSDQDLDLTTREADIAILFHPPEHADLIQRPLTSTRQCIYGSADYLARRGTPKTVDDLDSHNLITYGISSTAPIRDINWLLQVGRNGPARHPVLRINNINGALQAVRAGIGLAALPEYLVRGSSNVVRVLDDVTSPSFRAYLVYHENERSSKRIVAFRDYLLKKIADSRF</sequence>
<dbReference type="InterPro" id="IPR005119">
    <property type="entry name" value="LysR_subst-bd"/>
</dbReference>
<reference evidence="6" key="2">
    <citation type="journal article" date="2023" name="Syst. Appl. Microbiol.">
        <title>Govania unica gen. nov., sp. nov., a rare biosphere bacterium that represents a novel family in the class Alphaproteobacteria.</title>
        <authorList>
            <person name="Vandamme P."/>
            <person name="Peeters C."/>
            <person name="Hettiarachchi A."/>
            <person name="Cnockaert M."/>
            <person name="Carlier A."/>
        </authorList>
    </citation>
    <scope>NUCLEOTIDE SEQUENCE</scope>
    <source>
        <strain evidence="6">LMG 31809</strain>
    </source>
</reference>
<gene>
    <name evidence="6" type="ORF">NYP16_02665</name>
</gene>
<dbReference type="PANTHER" id="PTHR30537:SF20">
    <property type="entry name" value="TRANSCRIPTIONAL REGULATORY PROTEIN"/>
    <property type="match status" value="1"/>
</dbReference>
<dbReference type="InterPro" id="IPR058163">
    <property type="entry name" value="LysR-type_TF_proteobact-type"/>
</dbReference>
<evidence type="ECO:0000256" key="3">
    <source>
        <dbReference type="ARBA" id="ARBA00023125"/>
    </source>
</evidence>
<dbReference type="FunFam" id="1.10.10.10:FF:000001">
    <property type="entry name" value="LysR family transcriptional regulator"/>
    <property type="match status" value="1"/>
</dbReference>
<dbReference type="SUPFAM" id="SSF46785">
    <property type="entry name" value="Winged helix' DNA-binding domain"/>
    <property type="match status" value="1"/>
</dbReference>
<reference evidence="6" key="1">
    <citation type="submission" date="2022-08" db="EMBL/GenBank/DDBJ databases">
        <authorList>
            <person name="Vandamme P."/>
            <person name="Hettiarachchi A."/>
            <person name="Peeters C."/>
            <person name="Cnockaert M."/>
            <person name="Carlier A."/>
        </authorList>
    </citation>
    <scope>NUCLEOTIDE SEQUENCE</scope>
    <source>
        <strain evidence="6">LMG 31809</strain>
    </source>
</reference>
<dbReference type="GO" id="GO:0003700">
    <property type="term" value="F:DNA-binding transcription factor activity"/>
    <property type="evidence" value="ECO:0007669"/>
    <property type="project" value="InterPro"/>
</dbReference>
<evidence type="ECO:0000256" key="2">
    <source>
        <dbReference type="ARBA" id="ARBA00023015"/>
    </source>
</evidence>
<name>A0A9X3TVQ2_9PROT</name>
<organism evidence="6 7">
    <name type="scientific">Govanella unica</name>
    <dbReference type="NCBI Taxonomy" id="2975056"/>
    <lineage>
        <taxon>Bacteria</taxon>
        <taxon>Pseudomonadati</taxon>
        <taxon>Pseudomonadota</taxon>
        <taxon>Alphaproteobacteria</taxon>
        <taxon>Emcibacterales</taxon>
        <taxon>Govanellaceae</taxon>
        <taxon>Govanella</taxon>
    </lineage>
</organism>
<dbReference type="Pfam" id="PF03466">
    <property type="entry name" value="LysR_substrate"/>
    <property type="match status" value="1"/>
</dbReference>
<dbReference type="PRINTS" id="PR00039">
    <property type="entry name" value="HTHLYSR"/>
</dbReference>
<evidence type="ECO:0000256" key="1">
    <source>
        <dbReference type="ARBA" id="ARBA00009437"/>
    </source>
</evidence>
<dbReference type="Pfam" id="PF00126">
    <property type="entry name" value="HTH_1"/>
    <property type="match status" value="1"/>
</dbReference>
<dbReference type="InterPro" id="IPR036388">
    <property type="entry name" value="WH-like_DNA-bd_sf"/>
</dbReference>
<proteinExistence type="inferred from homology"/>
<feature type="domain" description="HTH lysR-type" evidence="5">
    <location>
        <begin position="1"/>
        <end position="58"/>
    </location>
</feature>
<evidence type="ECO:0000259" key="5">
    <source>
        <dbReference type="PROSITE" id="PS50931"/>
    </source>
</evidence>
<dbReference type="PANTHER" id="PTHR30537">
    <property type="entry name" value="HTH-TYPE TRANSCRIPTIONAL REGULATOR"/>
    <property type="match status" value="1"/>
</dbReference>
<evidence type="ECO:0000256" key="4">
    <source>
        <dbReference type="ARBA" id="ARBA00023163"/>
    </source>
</evidence>
<dbReference type="AlphaFoldDB" id="A0A9X3TVQ2"/>
<keyword evidence="7" id="KW-1185">Reference proteome</keyword>
<dbReference type="EMBL" id="JANWOI010000001">
    <property type="protein sequence ID" value="MDA5192861.1"/>
    <property type="molecule type" value="Genomic_DNA"/>
</dbReference>
<evidence type="ECO:0000313" key="7">
    <source>
        <dbReference type="Proteomes" id="UP001141619"/>
    </source>
</evidence>
<evidence type="ECO:0000313" key="6">
    <source>
        <dbReference type="EMBL" id="MDA5192861.1"/>
    </source>
</evidence>
<keyword evidence="3" id="KW-0238">DNA-binding</keyword>
<dbReference type="InterPro" id="IPR000847">
    <property type="entry name" value="LysR_HTH_N"/>
</dbReference>
<dbReference type="SUPFAM" id="SSF53850">
    <property type="entry name" value="Periplasmic binding protein-like II"/>
    <property type="match status" value="1"/>
</dbReference>
<dbReference type="GO" id="GO:0006351">
    <property type="term" value="P:DNA-templated transcription"/>
    <property type="evidence" value="ECO:0007669"/>
    <property type="project" value="TreeGrafter"/>
</dbReference>
<dbReference type="PROSITE" id="PS50931">
    <property type="entry name" value="HTH_LYSR"/>
    <property type="match status" value="1"/>
</dbReference>
<comment type="similarity">
    <text evidence="1">Belongs to the LysR transcriptional regulatory family.</text>
</comment>
<dbReference type="Gene3D" id="3.40.190.290">
    <property type="match status" value="1"/>
</dbReference>
<protein>
    <submittedName>
        <fullName evidence="6">LysR family transcriptional regulator</fullName>
    </submittedName>
</protein>
<dbReference type="InterPro" id="IPR036390">
    <property type="entry name" value="WH_DNA-bd_sf"/>
</dbReference>
<accession>A0A9X3TVQ2</accession>
<keyword evidence="2" id="KW-0805">Transcription regulation</keyword>
<dbReference type="GO" id="GO:0043565">
    <property type="term" value="F:sequence-specific DNA binding"/>
    <property type="evidence" value="ECO:0007669"/>
    <property type="project" value="TreeGrafter"/>
</dbReference>